<dbReference type="EMBL" id="BARV01034498">
    <property type="protein sequence ID" value="GAI58865.1"/>
    <property type="molecule type" value="Genomic_DNA"/>
</dbReference>
<dbReference type="AlphaFoldDB" id="X1R6U9"/>
<proteinExistence type="predicted"/>
<reference evidence="1" key="1">
    <citation type="journal article" date="2014" name="Front. Microbiol.">
        <title>High frequency of phylogenetically diverse reductive dehalogenase-homologous genes in deep subseafloor sedimentary metagenomes.</title>
        <authorList>
            <person name="Kawai M."/>
            <person name="Futagami T."/>
            <person name="Toyoda A."/>
            <person name="Takaki Y."/>
            <person name="Nishi S."/>
            <person name="Hori S."/>
            <person name="Arai W."/>
            <person name="Tsubouchi T."/>
            <person name="Morono Y."/>
            <person name="Uchiyama I."/>
            <person name="Ito T."/>
            <person name="Fujiyama A."/>
            <person name="Inagaki F."/>
            <person name="Takami H."/>
        </authorList>
    </citation>
    <scope>NUCLEOTIDE SEQUENCE</scope>
    <source>
        <strain evidence="1">Expedition CK06-06</strain>
    </source>
</reference>
<evidence type="ECO:0000313" key="1">
    <source>
        <dbReference type="EMBL" id="GAI58865.1"/>
    </source>
</evidence>
<organism evidence="1">
    <name type="scientific">marine sediment metagenome</name>
    <dbReference type="NCBI Taxonomy" id="412755"/>
    <lineage>
        <taxon>unclassified sequences</taxon>
        <taxon>metagenomes</taxon>
        <taxon>ecological metagenomes</taxon>
    </lineage>
</organism>
<gene>
    <name evidence="1" type="ORF">S06H3_54012</name>
</gene>
<accession>X1R6U9</accession>
<feature type="non-terminal residue" evidence="1">
    <location>
        <position position="180"/>
    </location>
</feature>
<protein>
    <submittedName>
        <fullName evidence="1">Putative reductive dehalogenase (RdhA)</fullName>
    </submittedName>
</protein>
<sequence>MQSLPSYPEILAGKKQLGPYPMEKLKRADQPTTKITDNIERTDEREHGFSRAERGELGPLAEREYNRFCEKYPISCAMWDIPPQLGLIMDGEVALDQAPIPQDPGLLSRHIKSLGYFLRADIVGICRLPQWSVYSYDRDDKPVECNHEFAIVIVIDQDYRTMGSSRGDDWISCSQSFLSY</sequence>
<comment type="caution">
    <text evidence="1">The sequence shown here is derived from an EMBL/GenBank/DDBJ whole genome shotgun (WGS) entry which is preliminary data.</text>
</comment>
<name>X1R6U9_9ZZZZ</name>